<reference evidence="4 5" key="1">
    <citation type="submission" date="2020-04" db="EMBL/GenBank/DDBJ databases">
        <title>Marinomonas sp. M1K-6 isolated from the deep seawater of the Mariana Trench.</title>
        <authorList>
            <person name="Li Y."/>
        </authorList>
    </citation>
    <scope>NUCLEOTIDE SEQUENCE [LARGE SCALE GENOMIC DNA]</scope>
    <source>
        <strain evidence="4 5">M1K-6</strain>
    </source>
</reference>
<feature type="domain" description="HTH tetR-type" evidence="3">
    <location>
        <begin position="1"/>
        <end position="59"/>
    </location>
</feature>
<keyword evidence="5" id="KW-1185">Reference proteome</keyword>
<dbReference type="EMBL" id="JABAEK010000034">
    <property type="protein sequence ID" value="NLQ19176.1"/>
    <property type="molecule type" value="Genomic_DNA"/>
</dbReference>
<evidence type="ECO:0000313" key="4">
    <source>
        <dbReference type="EMBL" id="NLQ19176.1"/>
    </source>
</evidence>
<gene>
    <name evidence="4" type="ORF">HGG82_16375</name>
</gene>
<dbReference type="PROSITE" id="PS50977">
    <property type="entry name" value="HTH_TETR_2"/>
    <property type="match status" value="1"/>
</dbReference>
<sequence>MKAKIVESAITLIESGEIDKFSVTQVAKYMGISQGNLTYHYPTKQALVEAIIDRLLERHTILLPESFYKNFDTKNTLVSDDALEHFMRRTSQREVANIMVFIWKQAINSPEIAQKLAEYYRTIIFKQINDAGVEQTQTDKINHIILLSSMVVGLIPLMGLGRTTFDINELVANAKLINQKLNR</sequence>
<dbReference type="InterPro" id="IPR001647">
    <property type="entry name" value="HTH_TetR"/>
</dbReference>
<dbReference type="PANTHER" id="PTHR43479:SF11">
    <property type="entry name" value="ACREF_ENVCD OPERON REPRESSOR-RELATED"/>
    <property type="match status" value="1"/>
</dbReference>
<keyword evidence="1 2" id="KW-0238">DNA-binding</keyword>
<dbReference type="Gene3D" id="1.10.357.10">
    <property type="entry name" value="Tetracycline Repressor, domain 2"/>
    <property type="match status" value="1"/>
</dbReference>
<dbReference type="InterPro" id="IPR050624">
    <property type="entry name" value="HTH-type_Tx_Regulator"/>
</dbReference>
<dbReference type="InterPro" id="IPR009057">
    <property type="entry name" value="Homeodomain-like_sf"/>
</dbReference>
<evidence type="ECO:0000259" key="3">
    <source>
        <dbReference type="PROSITE" id="PS50977"/>
    </source>
</evidence>
<proteinExistence type="predicted"/>
<accession>A0A847RAX0</accession>
<evidence type="ECO:0000313" key="5">
    <source>
        <dbReference type="Proteomes" id="UP000586067"/>
    </source>
</evidence>
<evidence type="ECO:0000256" key="2">
    <source>
        <dbReference type="PROSITE-ProRule" id="PRU00335"/>
    </source>
</evidence>
<dbReference type="Pfam" id="PF00440">
    <property type="entry name" value="TetR_N"/>
    <property type="match status" value="1"/>
</dbReference>
<organism evidence="4 5">
    <name type="scientific">Marinomonas profundi</name>
    <dbReference type="NCBI Taxonomy" id="2726122"/>
    <lineage>
        <taxon>Bacteria</taxon>
        <taxon>Pseudomonadati</taxon>
        <taxon>Pseudomonadota</taxon>
        <taxon>Gammaproteobacteria</taxon>
        <taxon>Oceanospirillales</taxon>
        <taxon>Oceanospirillaceae</taxon>
        <taxon>Marinomonas</taxon>
    </lineage>
</organism>
<dbReference type="SUPFAM" id="SSF46689">
    <property type="entry name" value="Homeodomain-like"/>
    <property type="match status" value="1"/>
</dbReference>
<feature type="DNA-binding region" description="H-T-H motif" evidence="2">
    <location>
        <begin position="22"/>
        <end position="41"/>
    </location>
</feature>
<dbReference type="AlphaFoldDB" id="A0A847RAX0"/>
<evidence type="ECO:0000256" key="1">
    <source>
        <dbReference type="ARBA" id="ARBA00023125"/>
    </source>
</evidence>
<comment type="caution">
    <text evidence="4">The sequence shown here is derived from an EMBL/GenBank/DDBJ whole genome shotgun (WGS) entry which is preliminary data.</text>
</comment>
<dbReference type="RefSeq" id="WP_168827633.1">
    <property type="nucleotide sequence ID" value="NZ_CP073013.1"/>
</dbReference>
<name>A0A847RAX0_9GAMM</name>
<dbReference type="GO" id="GO:0003677">
    <property type="term" value="F:DNA binding"/>
    <property type="evidence" value="ECO:0007669"/>
    <property type="project" value="UniProtKB-UniRule"/>
</dbReference>
<dbReference type="Proteomes" id="UP000586067">
    <property type="component" value="Unassembled WGS sequence"/>
</dbReference>
<protein>
    <submittedName>
        <fullName evidence="4">TetR/AcrR family transcriptional regulator</fullName>
    </submittedName>
</protein>
<dbReference type="PANTHER" id="PTHR43479">
    <property type="entry name" value="ACREF/ENVCD OPERON REPRESSOR-RELATED"/>
    <property type="match status" value="1"/>
</dbReference>